<feature type="region of interest" description="Disordered" evidence="1">
    <location>
        <begin position="201"/>
        <end position="223"/>
    </location>
</feature>
<evidence type="ECO:0000259" key="2">
    <source>
        <dbReference type="PROSITE" id="PS51064"/>
    </source>
</evidence>
<sequence length="981" mass="108639">MADNNTIIEGTVKFRDGKKWKSRWCVMRKLSPVADCVHLLLYRDARALWGGAASKAALSLQRYVGCETGFTLDKHSHTLALLCADFTAVLAFETRERLMQWQVKLAAHLGDPRNYLVLLGSGKPGPARLHLHRRSCALSVGVPPRLLGVWNIAHLRRYGVVDGRFCFEGGSHCGKGEGLHVLISDQSADILRDFDLASRGQLSPKRRASSSKKNDGFESPKSQKAFRMNARVELNTIDRSLPPTDLRLYEDPCSGEEPGTISPYWPFTERHFDDMGLGDTSSVNDMTDGIDPAPWSANGHVMLERCMSCISKLGALSRSSTAALTPGAKHFNPAWTMEEVDESNKKDVPCEKVRALESLVNPQDENICRCGVEQIPDRPPKPTKLDLKLTRKPPMPLPVRSFSHAQLSSIQENSLSSIGPYENYDVPKIHSAEVEGEYYDTPKRLKECLNNELFKMTKSSTMNTIVMKKSCGCLLKFGKKTKQPTVIDSDETFQQSSCPCQKVTDWANNWIKLPYCNKTPENPGNLVSFKETVKPTIIDKNALYATIDLSQKTRRKSLQHEYCIPNNIEKSKSFEYTEIDDGPLANYENLNFALSLEHYENAKELLKKAGVTQRELDALSANLNRTGTVRPKERTNEDEIMCTKCGNPQEKEKRNKETSHDEYLMMEPNTTDSNQFDHEKPLPSGYTPMSPISGFTFHTLKHPAKNPISRLLDEKSASNPTLCGSEETRAPTEDSERVQLRAVRERTDSRKRSSSADSSRFLEDVKEFEGSRGSTSSIETLRDIGAGVTPCECAAKHSDADSSEASKTKGTVIPSGSNRDSSSSNDSGVSSWSLRGDACTAGDFELPATTAAARRRYRSARRAHAPPHAAPRRSRSSSGVRNSPPPSHKCCSAEAEVPVLTNKPLRGVAVTDSRSTSSGTSDMSDYIETLSICSSHSSSDTPVTMRVVRHTTSTLRPRSGKEYSPLAAGLRAANQPYRHLP</sequence>
<dbReference type="PROSITE" id="PS51064">
    <property type="entry name" value="IRS_PTB"/>
    <property type="match status" value="1"/>
</dbReference>
<accession>A0A821TRF2</accession>
<comment type="caution">
    <text evidence="3">The sequence shown here is derived from an EMBL/GenBank/DDBJ whole genome shotgun (WGS) entry which is preliminary data.</text>
</comment>
<dbReference type="Proteomes" id="UP000663880">
    <property type="component" value="Unassembled WGS sequence"/>
</dbReference>
<feature type="compositionally biased region" description="Basic and acidic residues" evidence="1">
    <location>
        <begin position="797"/>
        <end position="807"/>
    </location>
</feature>
<dbReference type="InterPro" id="IPR002404">
    <property type="entry name" value="IRS_PTB"/>
</dbReference>
<dbReference type="OrthoDB" id="6537982at2759"/>
<dbReference type="Gene3D" id="2.30.29.30">
    <property type="entry name" value="Pleckstrin-homology domain (PH domain)/Phosphotyrosine-binding domain (PTB)"/>
    <property type="match status" value="2"/>
</dbReference>
<name>A0A821TRF2_9NEOP</name>
<reference evidence="3" key="1">
    <citation type="submission" date="2021-02" db="EMBL/GenBank/DDBJ databases">
        <authorList>
            <person name="Steward A R."/>
        </authorList>
    </citation>
    <scope>NUCLEOTIDE SEQUENCE</scope>
</reference>
<evidence type="ECO:0000256" key="1">
    <source>
        <dbReference type="SAM" id="MobiDB-lite"/>
    </source>
</evidence>
<feature type="compositionally biased region" description="Low complexity" evidence="1">
    <location>
        <begin position="815"/>
        <end position="832"/>
    </location>
</feature>
<feature type="compositionally biased region" description="Basic residues" evidence="1">
    <location>
        <begin position="854"/>
        <end position="875"/>
    </location>
</feature>
<dbReference type="EMBL" id="CAJOBZ010000026">
    <property type="protein sequence ID" value="CAF4877618.1"/>
    <property type="molecule type" value="Genomic_DNA"/>
</dbReference>
<organism evidence="3 4">
    <name type="scientific">Pieris macdunnoughi</name>
    <dbReference type="NCBI Taxonomy" id="345717"/>
    <lineage>
        <taxon>Eukaryota</taxon>
        <taxon>Metazoa</taxon>
        <taxon>Ecdysozoa</taxon>
        <taxon>Arthropoda</taxon>
        <taxon>Hexapoda</taxon>
        <taxon>Insecta</taxon>
        <taxon>Pterygota</taxon>
        <taxon>Neoptera</taxon>
        <taxon>Endopterygota</taxon>
        <taxon>Lepidoptera</taxon>
        <taxon>Glossata</taxon>
        <taxon>Ditrysia</taxon>
        <taxon>Papilionoidea</taxon>
        <taxon>Pieridae</taxon>
        <taxon>Pierinae</taxon>
        <taxon>Pieris</taxon>
    </lineage>
</organism>
<feature type="region of interest" description="Disordered" evidence="1">
    <location>
        <begin position="797"/>
        <end position="832"/>
    </location>
</feature>
<dbReference type="InterPro" id="IPR037746">
    <property type="entry name" value="Dok-7"/>
</dbReference>
<dbReference type="PANTHER" id="PTHR21636">
    <property type="entry name" value="PROTEIN DOK-7"/>
    <property type="match status" value="1"/>
</dbReference>
<gene>
    <name evidence="3" type="ORF">PMACD_LOCUS9310</name>
</gene>
<evidence type="ECO:0000313" key="3">
    <source>
        <dbReference type="EMBL" id="CAF4877618.1"/>
    </source>
</evidence>
<protein>
    <recommendedName>
        <fullName evidence="2">IRS-type PTB domain-containing protein</fullName>
    </recommendedName>
</protein>
<dbReference type="AlphaFoldDB" id="A0A821TRF2"/>
<dbReference type="GO" id="GO:0019901">
    <property type="term" value="F:protein kinase binding"/>
    <property type="evidence" value="ECO:0007669"/>
    <property type="project" value="InterPro"/>
</dbReference>
<dbReference type="InterPro" id="IPR011993">
    <property type="entry name" value="PH-like_dom_sf"/>
</dbReference>
<keyword evidence="4" id="KW-1185">Reference proteome</keyword>
<evidence type="ECO:0000313" key="4">
    <source>
        <dbReference type="Proteomes" id="UP000663880"/>
    </source>
</evidence>
<feature type="region of interest" description="Disordered" evidence="1">
    <location>
        <begin position="711"/>
        <end position="761"/>
    </location>
</feature>
<proteinExistence type="predicted"/>
<feature type="region of interest" description="Disordered" evidence="1">
    <location>
        <begin position="854"/>
        <end position="891"/>
    </location>
</feature>
<dbReference type="PANTHER" id="PTHR21636:SF2">
    <property type="entry name" value="PROTEIN DOK-7"/>
    <property type="match status" value="1"/>
</dbReference>
<dbReference type="SUPFAM" id="SSF50729">
    <property type="entry name" value="PH domain-like"/>
    <property type="match status" value="2"/>
</dbReference>
<feature type="domain" description="IRS-type PTB" evidence="2">
    <location>
        <begin position="97"/>
        <end position="208"/>
    </location>
</feature>
<feature type="compositionally biased region" description="Basic and acidic residues" evidence="1">
    <location>
        <begin position="726"/>
        <end position="751"/>
    </location>
</feature>
<dbReference type="SMART" id="SM01244">
    <property type="entry name" value="IRS"/>
    <property type="match status" value="1"/>
</dbReference>
<dbReference type="GO" id="GO:0007528">
    <property type="term" value="P:neuromuscular junction development"/>
    <property type="evidence" value="ECO:0007669"/>
    <property type="project" value="TreeGrafter"/>
</dbReference>